<organism evidence="9 10">
    <name type="scientific">Salvia divinorum</name>
    <name type="common">Maria pastora</name>
    <name type="synonym">Diviner's sage</name>
    <dbReference type="NCBI Taxonomy" id="28513"/>
    <lineage>
        <taxon>Eukaryota</taxon>
        <taxon>Viridiplantae</taxon>
        <taxon>Streptophyta</taxon>
        <taxon>Embryophyta</taxon>
        <taxon>Tracheophyta</taxon>
        <taxon>Spermatophyta</taxon>
        <taxon>Magnoliopsida</taxon>
        <taxon>eudicotyledons</taxon>
        <taxon>Gunneridae</taxon>
        <taxon>Pentapetalae</taxon>
        <taxon>asterids</taxon>
        <taxon>lamiids</taxon>
        <taxon>Lamiales</taxon>
        <taxon>Lamiaceae</taxon>
        <taxon>Nepetoideae</taxon>
        <taxon>Mentheae</taxon>
        <taxon>Salviinae</taxon>
        <taxon>Salvia</taxon>
        <taxon>Salvia subgen. Calosphace</taxon>
    </lineage>
</organism>
<dbReference type="GO" id="GO:0005634">
    <property type="term" value="C:nucleus"/>
    <property type="evidence" value="ECO:0007669"/>
    <property type="project" value="UniProtKB-SubCell"/>
</dbReference>
<accession>A0ABD1I9J0</accession>
<dbReference type="InterPro" id="IPR001471">
    <property type="entry name" value="AP2/ERF_dom"/>
</dbReference>
<dbReference type="PANTHER" id="PTHR31677">
    <property type="entry name" value="AP2 DOMAIN CLASS TRANSCRIPTION FACTOR"/>
    <property type="match status" value="1"/>
</dbReference>
<proteinExistence type="predicted"/>
<dbReference type="GO" id="GO:0009873">
    <property type="term" value="P:ethylene-activated signaling pathway"/>
    <property type="evidence" value="ECO:0007669"/>
    <property type="project" value="UniProtKB-KW"/>
</dbReference>
<dbReference type="InterPro" id="IPR036955">
    <property type="entry name" value="AP2/ERF_dom_sf"/>
</dbReference>
<evidence type="ECO:0000259" key="8">
    <source>
        <dbReference type="PROSITE" id="PS51032"/>
    </source>
</evidence>
<keyword evidence="3" id="KW-0805">Transcription regulation</keyword>
<keyword evidence="2" id="KW-0936">Ethylene signaling pathway</keyword>
<dbReference type="EMBL" id="JBEAFC010000003">
    <property type="protein sequence ID" value="KAL1565381.1"/>
    <property type="molecule type" value="Genomic_DNA"/>
</dbReference>
<evidence type="ECO:0000256" key="5">
    <source>
        <dbReference type="ARBA" id="ARBA00023163"/>
    </source>
</evidence>
<protein>
    <submittedName>
        <fullName evidence="9">Ethylene-responsive transcription factor LEP-like</fullName>
    </submittedName>
</protein>
<evidence type="ECO:0000256" key="1">
    <source>
        <dbReference type="ARBA" id="ARBA00004123"/>
    </source>
</evidence>
<dbReference type="CDD" id="cd00018">
    <property type="entry name" value="AP2"/>
    <property type="match status" value="1"/>
</dbReference>
<dbReference type="Gene3D" id="3.30.730.10">
    <property type="entry name" value="AP2/ERF domain"/>
    <property type="match status" value="1"/>
</dbReference>
<name>A0ABD1I9J0_SALDI</name>
<reference evidence="9 10" key="1">
    <citation type="submission" date="2024-06" db="EMBL/GenBank/DDBJ databases">
        <title>A chromosome level genome sequence of Diviner's sage (Salvia divinorum).</title>
        <authorList>
            <person name="Ford S.A."/>
            <person name="Ro D.-K."/>
            <person name="Ness R.W."/>
            <person name="Phillips M.A."/>
        </authorList>
    </citation>
    <scope>NUCLEOTIDE SEQUENCE [LARGE SCALE GENOMIC DNA]</scope>
    <source>
        <strain evidence="9">SAF-2024a</strain>
        <tissue evidence="9">Leaf</tissue>
    </source>
</reference>
<keyword evidence="10" id="KW-1185">Reference proteome</keyword>
<dbReference type="Proteomes" id="UP001567538">
    <property type="component" value="Unassembled WGS sequence"/>
</dbReference>
<keyword evidence="5" id="KW-0804">Transcription</keyword>
<evidence type="ECO:0000256" key="3">
    <source>
        <dbReference type="ARBA" id="ARBA00023015"/>
    </source>
</evidence>
<evidence type="ECO:0000313" key="10">
    <source>
        <dbReference type="Proteomes" id="UP001567538"/>
    </source>
</evidence>
<evidence type="ECO:0000256" key="2">
    <source>
        <dbReference type="ARBA" id="ARBA00022745"/>
    </source>
</evidence>
<feature type="region of interest" description="Disordered" evidence="7">
    <location>
        <begin position="144"/>
        <end position="185"/>
    </location>
</feature>
<comment type="caution">
    <text evidence="9">The sequence shown here is derived from an EMBL/GenBank/DDBJ whole genome shotgun (WGS) entry which is preliminary data.</text>
</comment>
<dbReference type="SUPFAM" id="SSF54171">
    <property type="entry name" value="DNA-binding domain"/>
    <property type="match status" value="1"/>
</dbReference>
<evidence type="ECO:0000256" key="7">
    <source>
        <dbReference type="SAM" id="MobiDB-lite"/>
    </source>
</evidence>
<dbReference type="GO" id="GO:0003677">
    <property type="term" value="F:DNA binding"/>
    <property type="evidence" value="ECO:0007669"/>
    <property type="project" value="UniProtKB-KW"/>
</dbReference>
<feature type="domain" description="AP2/ERF" evidence="8">
    <location>
        <begin position="27"/>
        <end position="84"/>
    </location>
</feature>
<feature type="region of interest" description="Disordered" evidence="7">
    <location>
        <begin position="1"/>
        <end position="31"/>
    </location>
</feature>
<dbReference type="PROSITE" id="PS51032">
    <property type="entry name" value="AP2_ERF"/>
    <property type="match status" value="1"/>
</dbReference>
<comment type="subcellular location">
    <subcellularLocation>
        <location evidence="1">Nucleus</location>
    </subcellularLocation>
</comment>
<evidence type="ECO:0000256" key="6">
    <source>
        <dbReference type="ARBA" id="ARBA00023242"/>
    </source>
</evidence>
<dbReference type="InterPro" id="IPR016177">
    <property type="entry name" value="DNA-bd_dom_sf"/>
</dbReference>
<evidence type="ECO:0000313" key="9">
    <source>
        <dbReference type="EMBL" id="KAL1565381.1"/>
    </source>
</evidence>
<keyword evidence="4" id="KW-0238">DNA-binding</keyword>
<sequence>MLGKGKSKKDRSTPSSAQDDHQAPPIPYVGVHKRADKYNARIFGVEEKGKRNNLGTFDTAEEAALAYDYAARSLHGSNAYTNFVYPDGKQRLSLTHIMAPEEPEYELSPDHPAGAGGYNAGHQQSYYGAGEGQYSGSQSGFGQVEYPSLAPGDELPPLPQDFSSSAVGYGAEYSAPPGSSYSGGYGYGYGNGWN</sequence>
<gene>
    <name evidence="9" type="ORF">AAHA92_07607</name>
</gene>
<evidence type="ECO:0000256" key="4">
    <source>
        <dbReference type="ARBA" id="ARBA00023125"/>
    </source>
</evidence>
<keyword evidence="6" id="KW-0539">Nucleus</keyword>
<dbReference type="SMART" id="SM00380">
    <property type="entry name" value="AP2"/>
    <property type="match status" value="1"/>
</dbReference>
<dbReference type="PANTHER" id="PTHR31677:SF196">
    <property type="entry name" value="ETHYLENE-RESPONSIVE TRANSCRIPTION FACTOR ERF109"/>
    <property type="match status" value="1"/>
</dbReference>
<dbReference type="AlphaFoldDB" id="A0ABD1I9J0"/>